<evidence type="ECO:0000313" key="2">
    <source>
        <dbReference type="EMBL" id="PNR27386.1"/>
    </source>
</evidence>
<evidence type="ECO:0000313" key="3">
    <source>
        <dbReference type="EnsemblPlants" id="Pp3c25_3300V3.1"/>
    </source>
</evidence>
<dbReference type="EMBL" id="ABEU02000025">
    <property type="protein sequence ID" value="PNR27386.1"/>
    <property type="molecule type" value="Genomic_DNA"/>
</dbReference>
<keyword evidence="1" id="KW-0560">Oxidoreductase</keyword>
<dbReference type="eggNOG" id="ENOG502S8CR">
    <property type="taxonomic scope" value="Eukaryota"/>
</dbReference>
<reference evidence="3" key="3">
    <citation type="submission" date="2020-12" db="UniProtKB">
        <authorList>
            <consortium name="EnsemblPlants"/>
        </authorList>
    </citation>
    <scope>IDENTIFICATION</scope>
</reference>
<dbReference type="Gramene" id="Pp3c25_3300V3.1">
    <property type="protein sequence ID" value="Pp3c25_3300V3.1"/>
    <property type="gene ID" value="Pp3c25_3300"/>
</dbReference>
<dbReference type="UniPathway" id="UPA00193"/>
<gene>
    <name evidence="3" type="primary">LOC112277145</name>
    <name evidence="2" type="ORF">PHYPA_029538</name>
</gene>
<evidence type="ECO:0000313" key="4">
    <source>
        <dbReference type="Proteomes" id="UP000006727"/>
    </source>
</evidence>
<dbReference type="RefSeq" id="XP_024364935.1">
    <property type="nucleotide sequence ID" value="XM_024509167.2"/>
</dbReference>
<dbReference type="GO" id="GO:0016491">
    <property type="term" value="F:oxidoreductase activity"/>
    <property type="evidence" value="ECO:0007669"/>
    <property type="project" value="UniProtKB-KW"/>
</dbReference>
<keyword evidence="4" id="KW-1185">Reference proteome</keyword>
<dbReference type="AlphaFoldDB" id="A9TUK6"/>
<evidence type="ECO:0000256" key="1">
    <source>
        <dbReference type="ARBA" id="ARBA00023002"/>
    </source>
</evidence>
<dbReference type="HOGENOM" id="CLU_1002539_0_0_1"/>
<reference evidence="2 4" key="2">
    <citation type="journal article" date="2018" name="Plant J.">
        <title>The Physcomitrella patens chromosome-scale assembly reveals moss genome structure and evolution.</title>
        <authorList>
            <person name="Lang D."/>
            <person name="Ullrich K.K."/>
            <person name="Murat F."/>
            <person name="Fuchs J."/>
            <person name="Jenkins J."/>
            <person name="Haas F.B."/>
            <person name="Piednoel M."/>
            <person name="Gundlach H."/>
            <person name="Van Bel M."/>
            <person name="Meyberg R."/>
            <person name="Vives C."/>
            <person name="Morata J."/>
            <person name="Symeonidi A."/>
            <person name="Hiss M."/>
            <person name="Muchero W."/>
            <person name="Kamisugi Y."/>
            <person name="Saleh O."/>
            <person name="Blanc G."/>
            <person name="Decker E.L."/>
            <person name="van Gessel N."/>
            <person name="Grimwood J."/>
            <person name="Hayes R.D."/>
            <person name="Graham S.W."/>
            <person name="Gunter L.E."/>
            <person name="McDaniel S.F."/>
            <person name="Hoernstein S.N.W."/>
            <person name="Larsson A."/>
            <person name="Li F.W."/>
            <person name="Perroud P.F."/>
            <person name="Phillips J."/>
            <person name="Ranjan P."/>
            <person name="Rokshar D.S."/>
            <person name="Rothfels C.J."/>
            <person name="Schneider L."/>
            <person name="Shu S."/>
            <person name="Stevenson D.W."/>
            <person name="Thummler F."/>
            <person name="Tillich M."/>
            <person name="Villarreal Aguilar J.C."/>
            <person name="Widiez T."/>
            <person name="Wong G.K."/>
            <person name="Wymore A."/>
            <person name="Zhang Y."/>
            <person name="Zimmer A.D."/>
            <person name="Quatrano R.S."/>
            <person name="Mayer K.F.X."/>
            <person name="Goodstein D."/>
            <person name="Casacuberta J.M."/>
            <person name="Vandepoele K."/>
            <person name="Reski R."/>
            <person name="Cuming A.C."/>
            <person name="Tuskan G.A."/>
            <person name="Maumus F."/>
            <person name="Salse J."/>
            <person name="Schmutz J."/>
            <person name="Rensing S.A."/>
        </authorList>
    </citation>
    <scope>NUCLEOTIDE SEQUENCE [LARGE SCALE GENOMIC DNA]</scope>
    <source>
        <strain evidence="3 4">cv. Gransden 2004</strain>
    </source>
</reference>
<organism evidence="2">
    <name type="scientific">Physcomitrium patens</name>
    <name type="common">Spreading-leaved earth moss</name>
    <name type="synonym">Physcomitrella patens</name>
    <dbReference type="NCBI Taxonomy" id="3218"/>
    <lineage>
        <taxon>Eukaryota</taxon>
        <taxon>Viridiplantae</taxon>
        <taxon>Streptophyta</taxon>
        <taxon>Embryophyta</taxon>
        <taxon>Bryophyta</taxon>
        <taxon>Bryophytina</taxon>
        <taxon>Bryopsida</taxon>
        <taxon>Funariidae</taxon>
        <taxon>Funariales</taxon>
        <taxon>Funariaceae</taxon>
        <taxon>Physcomitrium</taxon>
    </lineage>
</organism>
<protein>
    <submittedName>
        <fullName evidence="2 3">Uncharacterized protein</fullName>
    </submittedName>
</protein>
<name>A9TUK6_PHYPA</name>
<dbReference type="InterPro" id="IPR029041">
    <property type="entry name" value="FAD-linked_oxidoreductase-like"/>
</dbReference>
<accession>A9TUK6</accession>
<reference evidence="2 4" key="1">
    <citation type="journal article" date="2008" name="Science">
        <title>The Physcomitrella genome reveals evolutionary insights into the conquest of land by plants.</title>
        <authorList>
            <person name="Rensing S."/>
            <person name="Lang D."/>
            <person name="Zimmer A."/>
            <person name="Terry A."/>
            <person name="Salamov A."/>
            <person name="Shapiro H."/>
            <person name="Nishiyama T."/>
            <person name="Perroud P.-F."/>
            <person name="Lindquist E."/>
            <person name="Kamisugi Y."/>
            <person name="Tanahashi T."/>
            <person name="Sakakibara K."/>
            <person name="Fujita T."/>
            <person name="Oishi K."/>
            <person name="Shin-I T."/>
            <person name="Kuroki Y."/>
            <person name="Toyoda A."/>
            <person name="Suzuki Y."/>
            <person name="Hashimoto A."/>
            <person name="Yamaguchi K."/>
            <person name="Sugano A."/>
            <person name="Kohara Y."/>
            <person name="Fujiyama A."/>
            <person name="Anterola A."/>
            <person name="Aoki S."/>
            <person name="Ashton N."/>
            <person name="Barbazuk W.B."/>
            <person name="Barker E."/>
            <person name="Bennetzen J."/>
            <person name="Bezanilla M."/>
            <person name="Blankenship R."/>
            <person name="Cho S.H."/>
            <person name="Dutcher S."/>
            <person name="Estelle M."/>
            <person name="Fawcett J.A."/>
            <person name="Gundlach H."/>
            <person name="Hanada K."/>
            <person name="Heyl A."/>
            <person name="Hicks K.A."/>
            <person name="Hugh J."/>
            <person name="Lohr M."/>
            <person name="Mayer K."/>
            <person name="Melkozernov A."/>
            <person name="Murata T."/>
            <person name="Nelson D."/>
            <person name="Pils B."/>
            <person name="Prigge M."/>
            <person name="Reiss B."/>
            <person name="Renner T."/>
            <person name="Rombauts S."/>
            <person name="Rushton P."/>
            <person name="Sanderfoot A."/>
            <person name="Schween G."/>
            <person name="Shiu S.-H."/>
            <person name="Stueber K."/>
            <person name="Theodoulou F.L."/>
            <person name="Tu H."/>
            <person name="Van de Peer Y."/>
            <person name="Verrier P.J."/>
            <person name="Waters E."/>
            <person name="Wood A."/>
            <person name="Yang L."/>
            <person name="Cove D."/>
            <person name="Cuming A."/>
            <person name="Hasebe M."/>
            <person name="Lucas S."/>
            <person name="Mishler D.B."/>
            <person name="Reski R."/>
            <person name="Grigoriev I."/>
            <person name="Quatrano R.S."/>
            <person name="Boore J.L."/>
        </authorList>
    </citation>
    <scope>NUCLEOTIDE SEQUENCE [LARGE SCALE GENOMIC DNA]</scope>
    <source>
        <strain evidence="3 4">cv. Gransden 2004</strain>
    </source>
</reference>
<proteinExistence type="predicted"/>
<dbReference type="Gene3D" id="3.20.20.220">
    <property type="match status" value="1"/>
</dbReference>
<dbReference type="GO" id="GO:0035999">
    <property type="term" value="P:tetrahydrofolate interconversion"/>
    <property type="evidence" value="ECO:0007669"/>
    <property type="project" value="UniProtKB-UniPathway"/>
</dbReference>
<sequence>MTSAVATNTAMAGARSSIFEQHKFVRLLELPAATSSSLSPFLQNSQTSTINGFVTPDLPVKTSLAEFLNSFELKHILPRLVQKSSKEETVQLPRLGLVETLRGLDCWQVRTVAAQTRLLPEIQDRMVKASNNIEAAGCGGALLLLSGGHPLRRVWFANQLLPANSFAMLRAAHQLRKSGLLSPGLQLWCVENPLLNSVERLDKKVMAGAEAVIVQPPLLPDRFEEWWSKAEHRGLTKATPVVVGLPLLTSARNYSFWLELTQASGKEADAITARWKRIEAEYAGDSVAFARFCYEESVRMIESIRCLPGVAGIHVMPVTRAGWRQYQKLVAEGKL</sequence>
<dbReference type="GeneID" id="112277145"/>
<dbReference type="EnsemblPlants" id="Pp3c25_3300V3.1">
    <property type="protein sequence ID" value="Pp3c25_3300V3.1"/>
    <property type="gene ID" value="Pp3c25_3300"/>
</dbReference>
<dbReference type="EnsemblPlants" id="Pp3c25_3300V3.3">
    <property type="protein sequence ID" value="Pp3c25_3300V3.3"/>
    <property type="gene ID" value="Pp3c25_3300"/>
</dbReference>
<dbReference type="PaxDb" id="3218-PP1S326_24V6.1"/>
<dbReference type="SUPFAM" id="SSF51730">
    <property type="entry name" value="FAD-linked oxidoreductase"/>
    <property type="match status" value="1"/>
</dbReference>
<dbReference type="Gramene" id="Pp3c25_3300V3.3">
    <property type="protein sequence ID" value="Pp3c25_3300V3.3"/>
    <property type="gene ID" value="Pp3c25_3300"/>
</dbReference>
<dbReference type="Proteomes" id="UP000006727">
    <property type="component" value="Chromosome 25"/>
</dbReference>